<organism evidence="1 2">
    <name type="scientific">Dictyobacter formicarum</name>
    <dbReference type="NCBI Taxonomy" id="2778368"/>
    <lineage>
        <taxon>Bacteria</taxon>
        <taxon>Bacillati</taxon>
        <taxon>Chloroflexota</taxon>
        <taxon>Ktedonobacteria</taxon>
        <taxon>Ktedonobacterales</taxon>
        <taxon>Dictyobacteraceae</taxon>
        <taxon>Dictyobacter</taxon>
    </lineage>
</organism>
<name>A0ABQ3VPU8_9CHLR</name>
<dbReference type="EMBL" id="BNJJ01000020">
    <property type="protein sequence ID" value="GHO87877.1"/>
    <property type="molecule type" value="Genomic_DNA"/>
</dbReference>
<sequence>MRTLAIAWSLQATPLPHASRALEEKRGRARGQAGASPAPTTTMVALAKIGRTLDVSLSFDIVKRLLL</sequence>
<evidence type="ECO:0000313" key="1">
    <source>
        <dbReference type="EMBL" id="GHO87877.1"/>
    </source>
</evidence>
<evidence type="ECO:0008006" key="3">
    <source>
        <dbReference type="Google" id="ProtNLM"/>
    </source>
</evidence>
<protein>
    <recommendedName>
        <fullName evidence="3">Secreted protein</fullName>
    </recommendedName>
</protein>
<keyword evidence="2" id="KW-1185">Reference proteome</keyword>
<comment type="caution">
    <text evidence="1">The sequence shown here is derived from an EMBL/GenBank/DDBJ whole genome shotgun (WGS) entry which is preliminary data.</text>
</comment>
<dbReference type="Proteomes" id="UP000635565">
    <property type="component" value="Unassembled WGS sequence"/>
</dbReference>
<proteinExistence type="predicted"/>
<accession>A0ABQ3VPU8</accession>
<evidence type="ECO:0000313" key="2">
    <source>
        <dbReference type="Proteomes" id="UP000635565"/>
    </source>
</evidence>
<reference evidence="1 2" key="1">
    <citation type="journal article" date="2021" name="Int. J. Syst. Evol. Microbiol.">
        <title>Reticulibacter mediterranei gen. nov., sp. nov., within the new family Reticulibacteraceae fam. nov., and Ktedonospora formicarum gen. nov., sp. nov., Ktedonobacter robiniae sp. nov., Dictyobacter formicarum sp. nov. and Dictyobacter arantiisoli sp. nov., belonging to the class Ktedonobacteria.</title>
        <authorList>
            <person name="Yabe S."/>
            <person name="Zheng Y."/>
            <person name="Wang C.M."/>
            <person name="Sakai Y."/>
            <person name="Abe K."/>
            <person name="Yokota A."/>
            <person name="Donadio S."/>
            <person name="Cavaletti L."/>
            <person name="Monciardini P."/>
        </authorList>
    </citation>
    <scope>NUCLEOTIDE SEQUENCE [LARGE SCALE GENOMIC DNA]</scope>
    <source>
        <strain evidence="1 2">SOSP1-9</strain>
    </source>
</reference>
<gene>
    <name evidence="1" type="ORF">KSZ_58830</name>
</gene>